<name>A0A644YB23_9ZZZZ</name>
<sequence>MTDLDHQIEALKQKITDYINISKMFDFPEKEREVQINLMLEDLKKLMDKRDKER</sequence>
<reference evidence="1" key="1">
    <citation type="submission" date="2019-08" db="EMBL/GenBank/DDBJ databases">
        <authorList>
            <person name="Kucharzyk K."/>
            <person name="Murdoch R.W."/>
            <person name="Higgins S."/>
            <person name="Loffler F."/>
        </authorList>
    </citation>
    <scope>NUCLEOTIDE SEQUENCE</scope>
</reference>
<protein>
    <submittedName>
        <fullName evidence="1">Uncharacterized protein</fullName>
    </submittedName>
</protein>
<evidence type="ECO:0000313" key="1">
    <source>
        <dbReference type="EMBL" id="MPM23753.1"/>
    </source>
</evidence>
<proteinExistence type="predicted"/>
<comment type="caution">
    <text evidence="1">The sequence shown here is derived from an EMBL/GenBank/DDBJ whole genome shotgun (WGS) entry which is preliminary data.</text>
</comment>
<dbReference type="EMBL" id="VSSQ01004103">
    <property type="protein sequence ID" value="MPM23753.1"/>
    <property type="molecule type" value="Genomic_DNA"/>
</dbReference>
<dbReference type="AlphaFoldDB" id="A0A644YB23"/>
<accession>A0A644YB23</accession>
<organism evidence="1">
    <name type="scientific">bioreactor metagenome</name>
    <dbReference type="NCBI Taxonomy" id="1076179"/>
    <lineage>
        <taxon>unclassified sequences</taxon>
        <taxon>metagenomes</taxon>
        <taxon>ecological metagenomes</taxon>
    </lineage>
</organism>
<gene>
    <name evidence="1" type="ORF">SDC9_70227</name>
</gene>